<evidence type="ECO:0000256" key="20">
    <source>
        <dbReference type="ARBA" id="ARBA00033328"/>
    </source>
</evidence>
<comment type="subunit">
    <text evidence="19">Homodimer. The monomeric form is inactive while the homodimer is active.</text>
</comment>
<evidence type="ECO:0000256" key="2">
    <source>
        <dbReference type="ARBA" id="ARBA00004371"/>
    </source>
</evidence>
<dbReference type="GO" id="GO:0004180">
    <property type="term" value="F:carboxypeptidase activity"/>
    <property type="evidence" value="ECO:0007669"/>
    <property type="project" value="UniProtKB-KW"/>
</dbReference>
<reference evidence="22 23" key="1">
    <citation type="submission" date="2013-03" db="EMBL/GenBank/DDBJ databases">
        <title>The Genome Sequence of Enterococcus saccharolyticus ATCC_43076 (Illumina only assembly).</title>
        <authorList>
            <consortium name="The Broad Institute Genomics Platform"/>
            <consortium name="The Broad Institute Genome Sequencing Center for Infectious Disease"/>
            <person name="Earl A."/>
            <person name="Russ C."/>
            <person name="Gilmore M."/>
            <person name="Surin D."/>
            <person name="Walker B."/>
            <person name="Young S."/>
            <person name="Zeng Q."/>
            <person name="Gargeya S."/>
            <person name="Fitzgerald M."/>
            <person name="Haas B."/>
            <person name="Abouelleil A."/>
            <person name="Allen A.W."/>
            <person name="Alvarado L."/>
            <person name="Arachchi H.M."/>
            <person name="Berlin A.M."/>
            <person name="Chapman S.B."/>
            <person name="Gainer-Dewar J."/>
            <person name="Goldberg J."/>
            <person name="Griggs A."/>
            <person name="Gujja S."/>
            <person name="Hansen M."/>
            <person name="Howarth C."/>
            <person name="Imamovic A."/>
            <person name="Ireland A."/>
            <person name="Larimer J."/>
            <person name="McCowan C."/>
            <person name="Murphy C."/>
            <person name="Pearson M."/>
            <person name="Poon T.W."/>
            <person name="Priest M."/>
            <person name="Roberts A."/>
            <person name="Saif S."/>
            <person name="Shea T."/>
            <person name="Sisk P."/>
            <person name="Sykes S."/>
            <person name="Wortman J."/>
            <person name="Nusbaum C."/>
            <person name="Birren B."/>
        </authorList>
    </citation>
    <scope>NUCLEOTIDE SEQUENCE [LARGE SCALE GENOMIC DNA]</scope>
    <source>
        <strain evidence="22 23">ATCC 43076</strain>
    </source>
</reference>
<dbReference type="InterPro" id="IPR007484">
    <property type="entry name" value="Peptidase_M28"/>
</dbReference>
<evidence type="ECO:0000259" key="21">
    <source>
        <dbReference type="Pfam" id="PF04389"/>
    </source>
</evidence>
<evidence type="ECO:0000256" key="18">
    <source>
        <dbReference type="ARBA" id="ARBA00023228"/>
    </source>
</evidence>
<dbReference type="PANTHER" id="PTHR12053">
    <property type="entry name" value="PROTEASE FAMILY M28 PLASMA GLUTAMATE CARBOXYPEPTIDASE-RELATED"/>
    <property type="match status" value="1"/>
</dbReference>
<evidence type="ECO:0000256" key="12">
    <source>
        <dbReference type="ARBA" id="ARBA00022824"/>
    </source>
</evidence>
<evidence type="ECO:0000256" key="6">
    <source>
        <dbReference type="ARBA" id="ARBA00022525"/>
    </source>
</evidence>
<keyword evidence="6" id="KW-0964">Secreted</keyword>
<dbReference type="GO" id="GO:0006508">
    <property type="term" value="P:proteolysis"/>
    <property type="evidence" value="ECO:0007669"/>
    <property type="project" value="UniProtKB-KW"/>
</dbReference>
<evidence type="ECO:0000256" key="11">
    <source>
        <dbReference type="ARBA" id="ARBA00022801"/>
    </source>
</evidence>
<dbReference type="STRING" id="41997.RV16_GL002121"/>
<keyword evidence="15" id="KW-0482">Metalloprotease</keyword>
<evidence type="ECO:0000256" key="8">
    <source>
        <dbReference type="ARBA" id="ARBA00022670"/>
    </source>
</evidence>
<keyword evidence="13" id="KW-0862">Zinc</keyword>
<keyword evidence="12" id="KW-0256">Endoplasmic reticulum</keyword>
<evidence type="ECO:0000256" key="1">
    <source>
        <dbReference type="ARBA" id="ARBA00004240"/>
    </source>
</evidence>
<keyword evidence="11" id="KW-0378">Hydrolase</keyword>
<dbReference type="Proteomes" id="UP000014136">
    <property type="component" value="Unassembled WGS sequence"/>
</dbReference>
<evidence type="ECO:0000256" key="15">
    <source>
        <dbReference type="ARBA" id="ARBA00023049"/>
    </source>
</evidence>
<keyword evidence="17" id="KW-0325">Glycoprotein</keyword>
<organism evidence="22 23">
    <name type="scientific">Enterococcus saccharolyticus subsp. saccharolyticus ATCC 43076</name>
    <dbReference type="NCBI Taxonomy" id="1139996"/>
    <lineage>
        <taxon>Bacteria</taxon>
        <taxon>Bacillati</taxon>
        <taxon>Bacillota</taxon>
        <taxon>Bacilli</taxon>
        <taxon>Lactobacillales</taxon>
        <taxon>Enterococcaceae</taxon>
        <taxon>Enterococcus</taxon>
    </lineage>
</organism>
<protein>
    <recommendedName>
        <fullName evidence="5">Carboxypeptidase Q</fullName>
    </recommendedName>
    <alternativeName>
        <fullName evidence="20">Plasma glutamate carboxypeptidase</fullName>
    </alternativeName>
</protein>
<dbReference type="PATRIC" id="fig|1139996.3.peg.1101"/>
<evidence type="ECO:0000256" key="3">
    <source>
        <dbReference type="ARBA" id="ARBA00004555"/>
    </source>
</evidence>
<evidence type="ECO:0000256" key="10">
    <source>
        <dbReference type="ARBA" id="ARBA00022729"/>
    </source>
</evidence>
<dbReference type="Gene3D" id="3.40.630.10">
    <property type="entry name" value="Zn peptidases"/>
    <property type="match status" value="1"/>
</dbReference>
<accession>S0JKW4</accession>
<dbReference type="GO" id="GO:0005576">
    <property type="term" value="C:extracellular region"/>
    <property type="evidence" value="ECO:0007669"/>
    <property type="project" value="UniProtKB-SubCell"/>
</dbReference>
<evidence type="ECO:0000313" key="23">
    <source>
        <dbReference type="Proteomes" id="UP000014136"/>
    </source>
</evidence>
<dbReference type="RefSeq" id="WP_016174915.1">
    <property type="nucleotide sequence ID" value="NZ_KE136389.1"/>
</dbReference>
<dbReference type="Gene3D" id="3.50.30.30">
    <property type="match status" value="1"/>
</dbReference>
<evidence type="ECO:0000256" key="7">
    <source>
        <dbReference type="ARBA" id="ARBA00022645"/>
    </source>
</evidence>
<comment type="subcellular location">
    <subcellularLocation>
        <location evidence="1">Endoplasmic reticulum</location>
    </subcellularLocation>
    <subcellularLocation>
        <location evidence="3">Golgi apparatus</location>
    </subcellularLocation>
    <subcellularLocation>
        <location evidence="2">Lysosome</location>
    </subcellularLocation>
    <subcellularLocation>
        <location evidence="4">Secreted</location>
    </subcellularLocation>
</comment>
<gene>
    <name evidence="22" type="ORF">OMQ_01117</name>
</gene>
<keyword evidence="9" id="KW-0479">Metal-binding</keyword>
<keyword evidence="7" id="KW-0121">Carboxypeptidase</keyword>
<feature type="domain" description="Peptidase M28" evidence="21">
    <location>
        <begin position="188"/>
        <end position="283"/>
    </location>
</feature>
<dbReference type="GO" id="GO:0005764">
    <property type="term" value="C:lysosome"/>
    <property type="evidence" value="ECO:0007669"/>
    <property type="project" value="UniProtKB-SubCell"/>
</dbReference>
<evidence type="ECO:0000256" key="17">
    <source>
        <dbReference type="ARBA" id="ARBA00023180"/>
    </source>
</evidence>
<evidence type="ECO:0000256" key="19">
    <source>
        <dbReference type="ARBA" id="ARBA00025833"/>
    </source>
</evidence>
<dbReference type="EMBL" id="AHYT01000004">
    <property type="protein sequence ID" value="EOT29165.1"/>
    <property type="molecule type" value="Genomic_DNA"/>
</dbReference>
<keyword evidence="23" id="KW-1185">Reference proteome</keyword>
<keyword evidence="16" id="KW-0865">Zymogen</keyword>
<evidence type="ECO:0000313" key="22">
    <source>
        <dbReference type="EMBL" id="EOT29165.1"/>
    </source>
</evidence>
<name>S0JKW4_9ENTE</name>
<sequence length="332" mass="36827">MKKFDLLEKLSFERVVGSQEEYRAMEVIKAEIETYDVQVEIEEFTIDFVEEVTATFEIPATQETFEVTGVGMGGTGEVEAAFLYIDALDPISLAQAKGKIVLFNGGITYASYKKIIEAQVAGFVTFNGDCYDEQTDIEERYLRPKLQALGKIPGMTMSIREAEKLVRMNPQTVKLQVQGQESSRTSHNLVATIPGELAEIVAFTAHYDSVRHSKGVYDNATGVLAVLDFFKHFVTTKPKRTLKFIWCGAEERGLCGSTAYVQAHQNELSAYRLVINVDMLGAVLGHGVACATATEDLIHYVDFVANELGHGIKTSQGVYLSDSTPFWGVYQR</sequence>
<evidence type="ECO:0000256" key="9">
    <source>
        <dbReference type="ARBA" id="ARBA00022723"/>
    </source>
</evidence>
<keyword evidence="8" id="KW-0645">Protease</keyword>
<evidence type="ECO:0000256" key="4">
    <source>
        <dbReference type="ARBA" id="ARBA00004613"/>
    </source>
</evidence>
<keyword evidence="18" id="KW-0458">Lysosome</keyword>
<dbReference type="GO" id="GO:0070573">
    <property type="term" value="F:metallodipeptidase activity"/>
    <property type="evidence" value="ECO:0007669"/>
    <property type="project" value="InterPro"/>
</dbReference>
<dbReference type="HOGENOM" id="CLU_024336_3_1_9"/>
<dbReference type="Pfam" id="PF04389">
    <property type="entry name" value="Peptidase_M28"/>
    <property type="match status" value="1"/>
</dbReference>
<dbReference type="InterPro" id="IPR039866">
    <property type="entry name" value="CPQ"/>
</dbReference>
<evidence type="ECO:0000256" key="14">
    <source>
        <dbReference type="ARBA" id="ARBA00023034"/>
    </source>
</evidence>
<dbReference type="AlphaFoldDB" id="S0JKW4"/>
<dbReference type="PANTHER" id="PTHR12053:SF3">
    <property type="entry name" value="CARBOXYPEPTIDASE Q"/>
    <property type="match status" value="1"/>
</dbReference>
<dbReference type="GO" id="GO:0046872">
    <property type="term" value="F:metal ion binding"/>
    <property type="evidence" value="ECO:0007669"/>
    <property type="project" value="UniProtKB-KW"/>
</dbReference>
<dbReference type="eggNOG" id="COG2234">
    <property type="taxonomic scope" value="Bacteria"/>
</dbReference>
<comment type="caution">
    <text evidence="22">The sequence shown here is derived from an EMBL/GenBank/DDBJ whole genome shotgun (WGS) entry which is preliminary data.</text>
</comment>
<evidence type="ECO:0000256" key="5">
    <source>
        <dbReference type="ARBA" id="ARBA00014116"/>
    </source>
</evidence>
<keyword evidence="10" id="KW-0732">Signal</keyword>
<dbReference type="OrthoDB" id="9792335at2"/>
<keyword evidence="14" id="KW-0333">Golgi apparatus</keyword>
<dbReference type="SUPFAM" id="SSF53187">
    <property type="entry name" value="Zn-dependent exopeptidases"/>
    <property type="match status" value="1"/>
</dbReference>
<proteinExistence type="predicted"/>
<evidence type="ECO:0000256" key="13">
    <source>
        <dbReference type="ARBA" id="ARBA00022833"/>
    </source>
</evidence>
<evidence type="ECO:0000256" key="16">
    <source>
        <dbReference type="ARBA" id="ARBA00023145"/>
    </source>
</evidence>